<feature type="domain" description="O-GlcNAc transferase C-terminal" evidence="9">
    <location>
        <begin position="245"/>
        <end position="403"/>
    </location>
</feature>
<dbReference type="Proteomes" id="UP000295536">
    <property type="component" value="Unassembled WGS sequence"/>
</dbReference>
<reference evidence="10 12" key="1">
    <citation type="submission" date="2019-03" db="EMBL/GenBank/DDBJ databases">
        <title>Genomic Encyclopedia of Type Strains, Phase IV (KMG-IV): sequencing the most valuable type-strain genomes for metagenomic binning, comparative biology and taxonomic classification.</title>
        <authorList>
            <person name="Goeker M."/>
        </authorList>
    </citation>
    <scope>NUCLEOTIDE SEQUENCE [LARGE SCALE GENOMIC DNA]</scope>
    <source>
        <strain evidence="10 12">DSM 12034</strain>
    </source>
</reference>
<protein>
    <recommendedName>
        <fullName evidence="3">protein O-GlcNAc transferase</fullName>
        <ecNumber evidence="3">2.4.1.255</ecNumber>
    </recommendedName>
</protein>
<evidence type="ECO:0000259" key="9">
    <source>
        <dbReference type="Pfam" id="PF13844"/>
    </source>
</evidence>
<dbReference type="Pfam" id="PF13844">
    <property type="entry name" value="Glyco_transf_41"/>
    <property type="match status" value="2"/>
</dbReference>
<evidence type="ECO:0000256" key="3">
    <source>
        <dbReference type="ARBA" id="ARBA00011970"/>
    </source>
</evidence>
<keyword evidence="13" id="KW-1185">Reference proteome</keyword>
<comment type="pathway">
    <text evidence="1">Protein modification; protein glycosylation.</text>
</comment>
<comment type="caution">
    <text evidence="10">The sequence shown here is derived from an EMBL/GenBank/DDBJ whole genome shotgun (WGS) entry which is preliminary data.</text>
</comment>
<evidence type="ECO:0000256" key="4">
    <source>
        <dbReference type="ARBA" id="ARBA00022676"/>
    </source>
</evidence>
<dbReference type="EMBL" id="SMAH01000028">
    <property type="protein sequence ID" value="TCS93354.1"/>
    <property type="molecule type" value="Genomic_DNA"/>
</dbReference>
<organism evidence="10 12">
    <name type="scientific">Tepidimonas ignava</name>
    <dbReference type="NCBI Taxonomy" id="114249"/>
    <lineage>
        <taxon>Bacteria</taxon>
        <taxon>Pseudomonadati</taxon>
        <taxon>Pseudomonadota</taxon>
        <taxon>Betaproteobacteria</taxon>
        <taxon>Burkholderiales</taxon>
        <taxon>Tepidimonas</taxon>
    </lineage>
</organism>
<evidence type="ECO:0000256" key="1">
    <source>
        <dbReference type="ARBA" id="ARBA00004922"/>
    </source>
</evidence>
<keyword evidence="7 8" id="KW-0802">TPR repeat</keyword>
<evidence type="ECO:0000256" key="5">
    <source>
        <dbReference type="ARBA" id="ARBA00022679"/>
    </source>
</evidence>
<evidence type="ECO:0000256" key="2">
    <source>
        <dbReference type="ARBA" id="ARBA00005386"/>
    </source>
</evidence>
<dbReference type="Gene3D" id="3.40.50.2000">
    <property type="entry name" value="Glycogen Phosphorylase B"/>
    <property type="match status" value="1"/>
</dbReference>
<keyword evidence="5 10" id="KW-0808">Transferase</keyword>
<reference evidence="11 13" key="2">
    <citation type="submission" date="2019-07" db="EMBL/GenBank/DDBJ databases">
        <title>Tepidimonas ignava SPS-1037 draft genome.</title>
        <authorList>
            <person name="Da Costa M.S."/>
            <person name="Froufe H.J.C."/>
            <person name="Egas C."/>
            <person name="Albuquerque L."/>
        </authorList>
    </citation>
    <scope>NUCLEOTIDE SEQUENCE [LARGE SCALE GENOMIC DNA]</scope>
    <source>
        <strain evidence="11 13">SPS-1037</strain>
    </source>
</reference>
<dbReference type="SUPFAM" id="SSF53756">
    <property type="entry name" value="UDP-Glycosyltransferase/glycogen phosphorylase"/>
    <property type="match status" value="1"/>
</dbReference>
<evidence type="ECO:0000313" key="12">
    <source>
        <dbReference type="Proteomes" id="UP000295536"/>
    </source>
</evidence>
<dbReference type="Pfam" id="PF13432">
    <property type="entry name" value="TPR_16"/>
    <property type="match status" value="1"/>
</dbReference>
<dbReference type="InterPro" id="IPR029489">
    <property type="entry name" value="OGT/SEC/SPY_C"/>
</dbReference>
<feature type="repeat" description="TPR" evidence="8">
    <location>
        <begin position="59"/>
        <end position="92"/>
    </location>
</feature>
<evidence type="ECO:0000313" key="13">
    <source>
        <dbReference type="Proteomes" id="UP000315577"/>
    </source>
</evidence>
<dbReference type="Gene3D" id="3.40.50.11380">
    <property type="match status" value="1"/>
</dbReference>
<feature type="domain" description="O-GlcNAc transferase C-terminal" evidence="9">
    <location>
        <begin position="408"/>
        <end position="591"/>
    </location>
</feature>
<dbReference type="OrthoDB" id="101857at2"/>
<dbReference type="PANTHER" id="PTHR44998">
    <property type="match status" value="1"/>
</dbReference>
<gene>
    <name evidence="10" type="ORF">EDC36_1281</name>
    <name evidence="11" type="ORF">Tigna_02611</name>
</gene>
<dbReference type="EC" id="2.4.1.255" evidence="3"/>
<dbReference type="EMBL" id="VJNC01000032">
    <property type="protein sequence ID" value="TSE18205.1"/>
    <property type="molecule type" value="Genomic_DNA"/>
</dbReference>
<evidence type="ECO:0000313" key="11">
    <source>
        <dbReference type="EMBL" id="TSE18205.1"/>
    </source>
</evidence>
<name>A0A4R3L5D4_9BURK</name>
<dbReference type="InterPro" id="IPR019734">
    <property type="entry name" value="TPR_rpt"/>
</dbReference>
<dbReference type="SMART" id="SM00028">
    <property type="entry name" value="TPR"/>
    <property type="match status" value="3"/>
</dbReference>
<dbReference type="RefSeq" id="WP_132963715.1">
    <property type="nucleotide sequence ID" value="NZ_SMAH01000028.1"/>
</dbReference>
<evidence type="ECO:0000256" key="7">
    <source>
        <dbReference type="ARBA" id="ARBA00022803"/>
    </source>
</evidence>
<dbReference type="Gene3D" id="1.25.40.10">
    <property type="entry name" value="Tetratricopeptide repeat domain"/>
    <property type="match status" value="2"/>
</dbReference>
<dbReference type="InterPro" id="IPR011990">
    <property type="entry name" value="TPR-like_helical_dom_sf"/>
</dbReference>
<dbReference type="PANTHER" id="PTHR44998:SF1">
    <property type="entry name" value="UDP-N-ACETYLGLUCOSAMINE--PEPTIDE N-ACETYLGLUCOSAMINYLTRANSFERASE 110 KDA SUBUNIT"/>
    <property type="match status" value="1"/>
</dbReference>
<dbReference type="GO" id="GO:0097363">
    <property type="term" value="F:protein O-acetylglucosaminyltransferase activity"/>
    <property type="evidence" value="ECO:0007669"/>
    <property type="project" value="UniProtKB-EC"/>
</dbReference>
<evidence type="ECO:0000256" key="8">
    <source>
        <dbReference type="PROSITE-ProRule" id="PRU00339"/>
    </source>
</evidence>
<comment type="similarity">
    <text evidence="2">Belongs to the glycosyltransferase 41 family. O-GlcNAc transferase subfamily.</text>
</comment>
<dbReference type="SUPFAM" id="SSF48452">
    <property type="entry name" value="TPR-like"/>
    <property type="match status" value="1"/>
</dbReference>
<dbReference type="Proteomes" id="UP000315577">
    <property type="component" value="Unassembled WGS sequence"/>
</dbReference>
<accession>A0A4R3L5D4</accession>
<evidence type="ECO:0000313" key="10">
    <source>
        <dbReference type="EMBL" id="TCS93354.1"/>
    </source>
</evidence>
<dbReference type="AlphaFoldDB" id="A0A4R3L5D4"/>
<keyword evidence="4" id="KW-0328">Glycosyltransferase</keyword>
<sequence>MAEQLEYADQIEAAWNGHLGLLEVVEHSERWLAGGRPALAVALYRTWLATPSRAPGGEHLIWFNLGALLAQLGDHEGSLDAYLQVVHRAPTFWQARINLGLVYERMGKTDAALGQWRHIVEKVDTTKDDQKQLAVTALNHIGRHLEGLKRYAEATAALTDSLRLNPLQPDAIHHWIFQRAKQCRWPVYDPPPGLTTEVLRANTSTLAMIALSDDPREQLEAAQRYVQSKLSPLPSERLAPTAAYGHGRLRIGYCSSDLCQHPVAMLTVELFELHDRSRFEVYVFDWSPEDGSALRARIRQAVDHFIDVKGLTDEEAARLIRANEIDILVDLQGQTHGARPRIFAWRPAPVLLTYLGLPATTGFPFIDYVIADRYLIPPEFASYYTEKPLYMPDVYQVSDRKREVAEIPRRQDCGLPERGVVLCCMNNNYKITPEIFDVWMRVLKLLPDAVLWLLEDNSQVPISLRQEAMARGVDPARLVFAKRTSHPQYLARYALADLFLDTYPFNAGTTANDALWMGLPLITISGKTFASRMAGALLQAAGLGDFIARDMREYEDMIVYYASSAERLQKARDRLREIRSSVLFDVERWVKCYEETLANLVQ</sequence>
<evidence type="ECO:0000256" key="6">
    <source>
        <dbReference type="ARBA" id="ARBA00022737"/>
    </source>
</evidence>
<keyword evidence="6" id="KW-0677">Repeat</keyword>
<dbReference type="PROSITE" id="PS50005">
    <property type="entry name" value="TPR"/>
    <property type="match status" value="1"/>
</dbReference>
<proteinExistence type="inferred from homology"/>